<dbReference type="RefSeq" id="WP_058638724.1">
    <property type="nucleotide sequence ID" value="NZ_CP019952.1"/>
</dbReference>
<dbReference type="Proteomes" id="UP000071644">
    <property type="component" value="Unassembled WGS sequence"/>
</dbReference>
<gene>
    <name evidence="1" type="ORF">B2J77_00435</name>
    <name evidence="2" type="ORF">NS96R_12075</name>
</gene>
<dbReference type="EMBL" id="CP019952">
    <property type="protein sequence ID" value="AQW66800.1"/>
    <property type="molecule type" value="Genomic_DNA"/>
</dbReference>
<reference evidence="1 4" key="2">
    <citation type="submission" date="2017-02" db="EMBL/GenBank/DDBJ databases">
        <authorList>
            <person name="Guo L."/>
        </authorList>
    </citation>
    <scope>NUCLEOTIDE SEQUENCE [LARGE SCALE GENOMIC DNA]</scope>
    <source>
        <strain evidence="1 4">PRS09-11288</strain>
    </source>
</reference>
<evidence type="ECO:0000313" key="2">
    <source>
        <dbReference type="EMBL" id="KTT17375.1"/>
    </source>
</evidence>
<dbReference type="AlphaFoldDB" id="A0AAJ0PER3"/>
<evidence type="ECO:0000313" key="1">
    <source>
        <dbReference type="EMBL" id="AQW66800.1"/>
    </source>
</evidence>
<accession>A0AAJ0PER3</accession>
<evidence type="ECO:0000313" key="3">
    <source>
        <dbReference type="Proteomes" id="UP000071644"/>
    </source>
</evidence>
<name>A0AAJ0PER3_9PSED</name>
<protein>
    <submittedName>
        <fullName evidence="2">Uncharacterized protein</fullName>
    </submittedName>
</protein>
<reference evidence="2 3" key="1">
    <citation type="journal article" date="2016" name="Front. Microbiol.">
        <title>Genomic Resource of Rice Seed Associated Bacteria.</title>
        <authorList>
            <person name="Midha S."/>
            <person name="Bansal K."/>
            <person name="Sharma S."/>
            <person name="Kumar N."/>
            <person name="Patil P.P."/>
            <person name="Chaudhry V."/>
            <person name="Patil P.B."/>
        </authorList>
    </citation>
    <scope>NUCLEOTIDE SEQUENCE [LARGE SCALE GENOMIC DNA]</scope>
    <source>
        <strain evidence="2 3">NS96</strain>
    </source>
</reference>
<sequence>MADKDYTYHPYTPGMKLPDGVFPPMEGYTHGDLIAAAQVRVEAYMKAHDIDPTLIRESLIALAARMNEKFEREGVEYQVSSWYQKPYDDPAARARSVEAMSEEYGSATVEAAAESMDGSPLLHQGREFYKGYIGAAGDAVRDLIITLNKRDA</sequence>
<proteinExistence type="predicted"/>
<dbReference type="EMBL" id="LDSN01000030">
    <property type="protein sequence ID" value="KTT17375.1"/>
    <property type="molecule type" value="Genomic_DNA"/>
</dbReference>
<organism evidence="2 3">
    <name type="scientific">Pseudomonas parafulva</name>
    <dbReference type="NCBI Taxonomy" id="157782"/>
    <lineage>
        <taxon>Bacteria</taxon>
        <taxon>Pseudomonadati</taxon>
        <taxon>Pseudomonadota</taxon>
        <taxon>Gammaproteobacteria</taxon>
        <taxon>Pseudomonadales</taxon>
        <taxon>Pseudomonadaceae</taxon>
        <taxon>Pseudomonas</taxon>
    </lineage>
</organism>
<evidence type="ECO:0000313" key="4">
    <source>
        <dbReference type="Proteomes" id="UP000191010"/>
    </source>
</evidence>
<dbReference type="Proteomes" id="UP000191010">
    <property type="component" value="Chromosome"/>
</dbReference>
<keyword evidence="4" id="KW-1185">Reference proteome</keyword>